<dbReference type="InterPro" id="IPR041677">
    <property type="entry name" value="DNA2/NAM7_AAA_11"/>
</dbReference>
<dbReference type="InterPro" id="IPR041679">
    <property type="entry name" value="DNA2/NAM7-like_C"/>
</dbReference>
<keyword evidence="7" id="KW-0391">Immunity</keyword>
<evidence type="ECO:0000256" key="4">
    <source>
        <dbReference type="ARBA" id="ARBA00022771"/>
    </source>
</evidence>
<feature type="compositionally biased region" description="Polar residues" evidence="9">
    <location>
        <begin position="1329"/>
        <end position="1346"/>
    </location>
</feature>
<dbReference type="InterPro" id="IPR045055">
    <property type="entry name" value="DNA2/NAM7-like"/>
</dbReference>
<dbReference type="GO" id="GO:0005737">
    <property type="term" value="C:cytoplasm"/>
    <property type="evidence" value="ECO:0007669"/>
    <property type="project" value="UniProtKB-SubCell"/>
</dbReference>
<keyword evidence="5" id="KW-0378">Hydrolase</keyword>
<dbReference type="GO" id="GO:0004386">
    <property type="term" value="F:helicase activity"/>
    <property type="evidence" value="ECO:0007669"/>
    <property type="project" value="InterPro"/>
</dbReference>
<sequence length="1464" mass="163544">MIGGSNGDQGIDFSILNCHLAGTSESFGARLTLLVSSLYELLRRERKCLLHEALPDLLNAVEFTASTQFNRLTGNGDAAASDLDAVRIQLDMMKRMVDGARGRLASTSKGDTITRSANIIQSTFPLQVVIPGGKHDNDFADISKIEIFPTLGEIISGDPEYLPVTDFTQSHFLDDPVQRHIDSAFRLLRHDIFGPFKEAISAILAQPDVSTAASSNRFIRGDINAHTYFRAAIQHVLIDGGLRAFLSFAQPPQLRKYSSSDRRRWWEGSSRLERGNLICFVSTRGDEKSLLLFVVADKNTSDVREGEKKSSLVSEHFNPAITAKLASETQQNVALLNRMYVEKQEGLLIELPGLMPETFVPILENLQQMMRDGDLAFRRWILPTSNHNGGSTPTVISPPAYARRRGFRFRLNSITRPGHGALSLDPAAAADTTSPEALEAATGLDRGQSESLIAALTREYALIQGPPGTGKSYVGVQLVRVLLDHKAEAKLGPILVICYTNHALDQFLKHLLDVGIDKIIRIGGRSRAEELEGKNLRVVSRGITKTSVENRILGQNLSELEACLEDAGNRLKLLHMARKAKITWSLVRNYLSLHFPKIAEQFRDQARDGFTLVRGDAVEVWLGKRHGSSDWGREHVAEHIDLALLATRAEQNINSLTQKERWVLAESWVTQLAQVQSDHIFELVDEAKRRREQVNGVYDDVNRRTLVQADVVGVTTTGLARNIKTLRNLGAKVIICEEAAEVMEPHLVSALMPGVEHFIQIGDHRQLRPQIQNYLQFSLETSSGRAYQLDRSQFERRAVGEPGLPPLPIAQLNVQRRMRPEISQLIRRVYPNLQDHDCVKDLPSVVGMRDNLFWLDHSSPEDSKNDGTRVKSHSNSWEVAMAAALVRHLVRQREYSSTDIALLTPYTGQLQKLRAALSKDFEVFLSDRDLETLAKDGFEEKPEDEMPAGQQRKAIEKKQLLQTIRLATVDNFQGEEAKVIIVSLVRSNNNSKVGFLRTENRINVLLSRAQHGMYLIGLCQLCCKQKDARVDLMEFKTYGEIDLDETPIAVLGCGHFFTGETLDGLVGMGSVYTSDKFGDYNGLQELSGELTPIPTCPDCRIPIRQFATRRYNRVVNKAVLDETSKRFLVVGHERLDKLEKQVEEMEMRQEHPTSNEAKLLRKEAEKVRQEMEAEHQPTKKLFDAVVISQRREREQLTLEQGLQQLSVSQHTADLPVEFKPVYDQQVTLGAYHIQVHLQEIHLRRLLPSASRRGGSLVNRLVAPELTKFRQDCLELISEATKAHLPRLVIPTCVSYAKIVQLAGWYSRTIATTDRAATNTITPTVAERGGSTSTSAENKGRGSENTTETARQLLADALALCESFPGGADYRAEVEETMRLFEGPRYETVTPEEIAAIKSAMVSGRGGFATHSGHWYTCRNGHPFAIGECGMPMEQARCPECGETIGGMNHMAVDGTERDMRMEQA</sequence>
<dbReference type="Pfam" id="PF13087">
    <property type="entry name" value="AAA_12"/>
    <property type="match status" value="1"/>
</dbReference>
<evidence type="ECO:0000259" key="10">
    <source>
        <dbReference type="PROSITE" id="PS51981"/>
    </source>
</evidence>
<evidence type="ECO:0000256" key="6">
    <source>
        <dbReference type="ARBA" id="ARBA00022833"/>
    </source>
</evidence>
<comment type="subcellular location">
    <subcellularLocation>
        <location evidence="1">Cytoplasm</location>
    </subcellularLocation>
</comment>
<feature type="region of interest" description="Disordered" evidence="9">
    <location>
        <begin position="1320"/>
        <end position="1346"/>
    </location>
</feature>
<gene>
    <name evidence="11" type="ORF">NEMBOFW57_009633</name>
</gene>
<keyword evidence="3" id="KW-0479">Metal-binding</keyword>
<keyword evidence="5" id="KW-0347">Helicase</keyword>
<dbReference type="SUPFAM" id="SSF52540">
    <property type="entry name" value="P-loop containing nucleoside triphosphate hydrolases"/>
    <property type="match status" value="1"/>
</dbReference>
<evidence type="ECO:0000256" key="5">
    <source>
        <dbReference type="ARBA" id="ARBA00022806"/>
    </source>
</evidence>
<dbReference type="InterPro" id="IPR046439">
    <property type="entry name" value="ZF_RZ_dom"/>
</dbReference>
<protein>
    <recommendedName>
        <fullName evidence="10">RZ-type domain-containing protein</fullName>
    </recommendedName>
</protein>
<dbReference type="CDD" id="cd17936">
    <property type="entry name" value="EEXXEc_NFX1"/>
    <property type="match status" value="1"/>
</dbReference>
<evidence type="ECO:0000256" key="9">
    <source>
        <dbReference type="SAM" id="MobiDB-lite"/>
    </source>
</evidence>
<keyword evidence="6" id="KW-0862">Zinc</keyword>
<dbReference type="CDD" id="cd18808">
    <property type="entry name" value="SF1_C_Upf1"/>
    <property type="match status" value="1"/>
</dbReference>
<dbReference type="PANTHER" id="PTHR10887:SF445">
    <property type="entry name" value="NFX1-TYPE ZINC FINGER-CONTAINING PROTEIN 1"/>
    <property type="match status" value="1"/>
</dbReference>
<dbReference type="FunFam" id="3.40.50.300:FF:001660">
    <property type="entry name" value="NF-X1 finger and helicase protein, putative"/>
    <property type="match status" value="1"/>
</dbReference>
<dbReference type="InterPro" id="IPR027417">
    <property type="entry name" value="P-loop_NTPase"/>
</dbReference>
<evidence type="ECO:0000313" key="11">
    <source>
        <dbReference type="EMBL" id="KAG7285015.1"/>
    </source>
</evidence>
<dbReference type="EMBL" id="JAHCVI010000005">
    <property type="protein sequence ID" value="KAG7285015.1"/>
    <property type="molecule type" value="Genomic_DNA"/>
</dbReference>
<feature type="coiled-coil region" evidence="8">
    <location>
        <begin position="1128"/>
        <end position="1174"/>
    </location>
</feature>
<evidence type="ECO:0000256" key="7">
    <source>
        <dbReference type="ARBA" id="ARBA00022859"/>
    </source>
</evidence>
<proteinExistence type="predicted"/>
<dbReference type="GO" id="GO:0008270">
    <property type="term" value="F:zinc ion binding"/>
    <property type="evidence" value="ECO:0007669"/>
    <property type="project" value="UniProtKB-KW"/>
</dbReference>
<keyword evidence="5" id="KW-0067">ATP-binding</keyword>
<dbReference type="GO" id="GO:0002376">
    <property type="term" value="P:immune system process"/>
    <property type="evidence" value="ECO:0007669"/>
    <property type="project" value="UniProtKB-KW"/>
</dbReference>
<keyword evidence="2" id="KW-0963">Cytoplasm</keyword>
<evidence type="ECO:0000313" key="12">
    <source>
        <dbReference type="Proteomes" id="UP001197093"/>
    </source>
</evidence>
<evidence type="ECO:0000256" key="1">
    <source>
        <dbReference type="ARBA" id="ARBA00004496"/>
    </source>
</evidence>
<dbReference type="Proteomes" id="UP001197093">
    <property type="component" value="Unassembled WGS sequence"/>
</dbReference>
<evidence type="ECO:0000256" key="3">
    <source>
        <dbReference type="ARBA" id="ARBA00022723"/>
    </source>
</evidence>
<feature type="domain" description="RZ-type" evidence="10">
    <location>
        <begin position="1388"/>
        <end position="1464"/>
    </location>
</feature>
<evidence type="ECO:0000256" key="2">
    <source>
        <dbReference type="ARBA" id="ARBA00022490"/>
    </source>
</evidence>
<dbReference type="Gene3D" id="3.40.50.300">
    <property type="entry name" value="P-loop containing nucleotide triphosphate hydrolases"/>
    <property type="match status" value="2"/>
</dbReference>
<organism evidence="11 12">
    <name type="scientific">Staphylotrichum longicolle</name>
    <dbReference type="NCBI Taxonomy" id="669026"/>
    <lineage>
        <taxon>Eukaryota</taxon>
        <taxon>Fungi</taxon>
        <taxon>Dikarya</taxon>
        <taxon>Ascomycota</taxon>
        <taxon>Pezizomycotina</taxon>
        <taxon>Sordariomycetes</taxon>
        <taxon>Sordariomycetidae</taxon>
        <taxon>Sordariales</taxon>
        <taxon>Chaetomiaceae</taxon>
        <taxon>Staphylotrichum</taxon>
    </lineage>
</organism>
<name>A0AAD4HW47_9PEZI</name>
<dbReference type="Pfam" id="PF13086">
    <property type="entry name" value="AAA_11"/>
    <property type="match status" value="1"/>
</dbReference>
<accession>A0AAD4HW47</accession>
<keyword evidence="4" id="KW-0863">Zinc-finger</keyword>
<dbReference type="InterPro" id="IPR047187">
    <property type="entry name" value="SF1_C_Upf1"/>
</dbReference>
<reference evidence="11" key="1">
    <citation type="submission" date="2023-02" db="EMBL/GenBank/DDBJ databases">
        <authorList>
            <person name="Palmer J.M."/>
        </authorList>
    </citation>
    <scope>NUCLEOTIDE SEQUENCE</scope>
    <source>
        <strain evidence="11">FW57</strain>
    </source>
</reference>
<dbReference type="Pfam" id="PF20173">
    <property type="entry name" value="ZnF_RZ-type"/>
    <property type="match status" value="1"/>
</dbReference>
<comment type="caution">
    <text evidence="11">The sequence shown here is derived from an EMBL/GenBank/DDBJ whole genome shotgun (WGS) entry which is preliminary data.</text>
</comment>
<dbReference type="PANTHER" id="PTHR10887">
    <property type="entry name" value="DNA2/NAM7 HELICASE FAMILY"/>
    <property type="match status" value="1"/>
</dbReference>
<dbReference type="GO" id="GO:0031048">
    <property type="term" value="P:regulatory ncRNA-mediated heterochromatin formation"/>
    <property type="evidence" value="ECO:0007669"/>
    <property type="project" value="TreeGrafter"/>
</dbReference>
<dbReference type="PROSITE" id="PS51981">
    <property type="entry name" value="ZF_RZ"/>
    <property type="match status" value="1"/>
</dbReference>
<keyword evidence="5" id="KW-0547">Nucleotide-binding</keyword>
<evidence type="ECO:0000256" key="8">
    <source>
        <dbReference type="SAM" id="Coils"/>
    </source>
</evidence>
<keyword evidence="8" id="KW-0175">Coiled coil</keyword>
<dbReference type="GO" id="GO:0031380">
    <property type="term" value="C:nuclear RNA-directed RNA polymerase complex"/>
    <property type="evidence" value="ECO:0007669"/>
    <property type="project" value="TreeGrafter"/>
</dbReference>
<keyword evidence="12" id="KW-1185">Reference proteome</keyword>